<dbReference type="EMBL" id="CP089983">
    <property type="protein sequence ID" value="WXB03937.1"/>
    <property type="molecule type" value="Genomic_DNA"/>
</dbReference>
<dbReference type="RefSeq" id="WP_394833571.1">
    <property type="nucleotide sequence ID" value="NZ_CP089929.1"/>
</dbReference>
<gene>
    <name evidence="1" type="ORF">LVJ94_44400</name>
</gene>
<dbReference type="InterPro" id="IPR046032">
    <property type="entry name" value="DUF5990"/>
</dbReference>
<protein>
    <submittedName>
        <fullName evidence="1">DUF5990 family protein</fullName>
    </submittedName>
</protein>
<evidence type="ECO:0000313" key="2">
    <source>
        <dbReference type="Proteomes" id="UP001374803"/>
    </source>
</evidence>
<organism evidence="1 2">
    <name type="scientific">Pendulispora rubella</name>
    <dbReference type="NCBI Taxonomy" id="2741070"/>
    <lineage>
        <taxon>Bacteria</taxon>
        <taxon>Pseudomonadati</taxon>
        <taxon>Myxococcota</taxon>
        <taxon>Myxococcia</taxon>
        <taxon>Myxococcales</taxon>
        <taxon>Sorangiineae</taxon>
        <taxon>Pendulisporaceae</taxon>
        <taxon>Pendulispora</taxon>
    </lineage>
</organism>
<keyword evidence="2" id="KW-1185">Reference proteome</keyword>
<sequence length="144" mass="15254">MPVLLTIVGRNLPGRDCGPHTGVRVALQVGKAHVGEVDADAPEVSWTTEITITSGTSGVEPDVRGPAVHGKRGERFLYLAWLERTAAGTHAMFRRAKLQLDGIPHDVLDACVKSGALRAELGLTACDGLPVCASVRPPRIAWTA</sequence>
<accession>A0ABZ2KZ40</accession>
<reference evidence="1" key="1">
    <citation type="submission" date="2021-12" db="EMBL/GenBank/DDBJ databases">
        <title>Discovery of the Pendulisporaceae a myxobacterial family with distinct sporulation behavior and unique specialized metabolism.</title>
        <authorList>
            <person name="Garcia R."/>
            <person name="Popoff A."/>
            <person name="Bader C.D."/>
            <person name="Loehr J."/>
            <person name="Walesch S."/>
            <person name="Walt C."/>
            <person name="Boldt J."/>
            <person name="Bunk B."/>
            <person name="Haeckl F.J.F.P.J."/>
            <person name="Gunesch A.P."/>
            <person name="Birkelbach J."/>
            <person name="Nuebel U."/>
            <person name="Pietschmann T."/>
            <person name="Bach T."/>
            <person name="Mueller R."/>
        </authorList>
    </citation>
    <scope>NUCLEOTIDE SEQUENCE</scope>
    <source>
        <strain evidence="1">MSr11367</strain>
    </source>
</reference>
<evidence type="ECO:0000313" key="1">
    <source>
        <dbReference type="EMBL" id="WXB03937.1"/>
    </source>
</evidence>
<proteinExistence type="predicted"/>
<name>A0ABZ2KZ40_9BACT</name>
<dbReference type="Proteomes" id="UP001374803">
    <property type="component" value="Chromosome"/>
</dbReference>
<dbReference type="Pfam" id="PF19452">
    <property type="entry name" value="DUF5990"/>
    <property type="match status" value="1"/>
</dbReference>